<evidence type="ECO:0000256" key="3">
    <source>
        <dbReference type="ARBA" id="ARBA00022801"/>
    </source>
</evidence>
<proteinExistence type="inferred from homology"/>
<sequence length="454" mass="51901">MRSSIFFLSIFILAFFTSCQPKKTIKTFNKDEFKSWAQTPPMGWNSWDCYGPTVEEHEVKANADYMAEKLKAYGWEYIVVDIRWFVENDKAGGYNQTDPHYVIDEYGRYQPAVNRFPSAKDGKGFKELANYIHNKGLKFGIHIMRGIPKVAVENKLPIKGTDGITADQVYSTEMQCKWLKDNYTITANKPGAQEYYNSIFELYAEWGVDFIKIDDLSRPYHQGEIELIRKAIDQCGRPIVLSTSPGETPIEAGKHVQKHANMWRMVDDVWDTWPHITHLMDICQKWYPYIASGTWPDCDMIPLGRISIRGERGNDRMTRLSKDEQYTLITLFSIFKSPLMFGGDLPSNDEFTLSLLTNKEVLEMHRDGINVHQLFQKDGKLAITSKNSITGDIYLALFNISDSPVEVAVELNKIGADSNCKVIDLWTGEEISTTSDTFGRELAAHACGLFKLRQ</sequence>
<protein>
    <recommendedName>
        <fullName evidence="5">Alpha-galactosidase</fullName>
        <ecNumber evidence="5">3.2.1.22</ecNumber>
    </recommendedName>
    <alternativeName>
        <fullName evidence="5">Melibiase</fullName>
    </alternativeName>
</protein>
<evidence type="ECO:0000256" key="5">
    <source>
        <dbReference type="RuleBase" id="RU361168"/>
    </source>
</evidence>
<dbReference type="GO" id="GO:0005975">
    <property type="term" value="P:carbohydrate metabolic process"/>
    <property type="evidence" value="ECO:0007669"/>
    <property type="project" value="InterPro"/>
</dbReference>
<evidence type="ECO:0000256" key="4">
    <source>
        <dbReference type="ARBA" id="ARBA00023295"/>
    </source>
</evidence>
<dbReference type="AlphaFoldDB" id="A0A7M4D280"/>
<dbReference type="Pfam" id="PF16499">
    <property type="entry name" value="Melibiase_2"/>
    <property type="match status" value="2"/>
</dbReference>
<dbReference type="PRINTS" id="PR00740">
    <property type="entry name" value="GLHYDRLASE27"/>
</dbReference>
<evidence type="ECO:0000256" key="1">
    <source>
        <dbReference type="ARBA" id="ARBA00009743"/>
    </source>
</evidence>
<dbReference type="InterPro" id="IPR013780">
    <property type="entry name" value="Glyco_hydro_b"/>
</dbReference>
<keyword evidence="4 5" id="KW-0326">Glycosidase</keyword>
<keyword evidence="2" id="KW-0732">Signal</keyword>
<reference evidence="7 10" key="2">
    <citation type="submission" date="2019-12" db="EMBL/GenBank/DDBJ databases">
        <title>Draft genome sequence of Labilibaculum sp. strain 44 isolated from deep waters of Black Sea.</title>
        <authorList>
            <person name="Yadav S."/>
            <person name="Villanueva L."/>
        </authorList>
    </citation>
    <scope>NUCLEOTIDE SEQUENCE [LARGE SCALE GENOMIC DNA]</scope>
    <source>
        <strain evidence="7 10">44</strain>
    </source>
</reference>
<evidence type="ECO:0000313" key="10">
    <source>
        <dbReference type="Proteomes" id="UP000462449"/>
    </source>
</evidence>
<dbReference type="InterPro" id="IPR013785">
    <property type="entry name" value="Aldolase_TIM"/>
</dbReference>
<dbReference type="Pfam" id="PF17801">
    <property type="entry name" value="Melibiase_C"/>
    <property type="match status" value="1"/>
</dbReference>
<dbReference type="CDD" id="cd14792">
    <property type="entry name" value="GH27"/>
    <property type="match status" value="1"/>
</dbReference>
<feature type="domain" description="Alpha galactosidase C-terminal" evidence="6">
    <location>
        <begin position="378"/>
        <end position="452"/>
    </location>
</feature>
<dbReference type="PANTHER" id="PTHR11452:SF42">
    <property type="entry name" value="ALPHA-GALACTOSIDASE"/>
    <property type="match status" value="1"/>
</dbReference>
<dbReference type="Proteomes" id="UP000462449">
    <property type="component" value="Unassembled WGS sequence"/>
</dbReference>
<dbReference type="SUPFAM" id="SSF51445">
    <property type="entry name" value="(Trans)glycosidases"/>
    <property type="match status" value="1"/>
</dbReference>
<dbReference type="Proteomes" id="UP000285951">
    <property type="component" value="Unassembled WGS sequence"/>
</dbReference>
<evidence type="ECO:0000313" key="8">
    <source>
        <dbReference type="EMBL" id="MVB05964.1"/>
    </source>
</evidence>
<keyword evidence="9" id="KW-1185">Reference proteome</keyword>
<evidence type="ECO:0000259" key="6">
    <source>
        <dbReference type="Pfam" id="PF17801"/>
    </source>
</evidence>
<comment type="similarity">
    <text evidence="1 5">Belongs to the glycosyl hydrolase 27 family.</text>
</comment>
<accession>A0A7M4D280</accession>
<dbReference type="EMBL" id="WOTW01000004">
    <property type="protein sequence ID" value="MUP36759.1"/>
    <property type="molecule type" value="Genomic_DNA"/>
</dbReference>
<dbReference type="RefSeq" id="WP_156194667.1">
    <property type="nucleotide sequence ID" value="NZ_QTZN02000004.1"/>
</dbReference>
<evidence type="ECO:0000256" key="2">
    <source>
        <dbReference type="ARBA" id="ARBA00022729"/>
    </source>
</evidence>
<dbReference type="InterPro" id="IPR041233">
    <property type="entry name" value="Melibiase_C"/>
</dbReference>
<dbReference type="InterPro" id="IPR017853">
    <property type="entry name" value="GH"/>
</dbReference>
<dbReference type="InterPro" id="IPR002241">
    <property type="entry name" value="Glyco_hydro_27"/>
</dbReference>
<dbReference type="EMBL" id="QTZN02000004">
    <property type="protein sequence ID" value="MVB05964.1"/>
    <property type="molecule type" value="Genomic_DNA"/>
</dbReference>
<dbReference type="Gene3D" id="3.20.20.70">
    <property type="entry name" value="Aldolase class I"/>
    <property type="match status" value="1"/>
</dbReference>
<dbReference type="OrthoDB" id="9807519at2"/>
<name>A0A7M4D280_9BACT</name>
<dbReference type="EC" id="3.2.1.22" evidence="5"/>
<dbReference type="SUPFAM" id="SSF51011">
    <property type="entry name" value="Glycosyl hydrolase domain"/>
    <property type="match status" value="1"/>
</dbReference>
<evidence type="ECO:0000313" key="7">
    <source>
        <dbReference type="EMBL" id="MUP36759.1"/>
    </source>
</evidence>
<organism evidence="7 10">
    <name type="scientific">Labilibaculum euxinus</name>
    <dbReference type="NCBI Taxonomy" id="2686357"/>
    <lineage>
        <taxon>Bacteria</taxon>
        <taxon>Pseudomonadati</taxon>
        <taxon>Bacteroidota</taxon>
        <taxon>Bacteroidia</taxon>
        <taxon>Marinilabiliales</taxon>
        <taxon>Marinifilaceae</taxon>
        <taxon>Labilibaculum</taxon>
    </lineage>
</organism>
<reference evidence="8 9" key="1">
    <citation type="submission" date="2019-11" db="EMBL/GenBank/DDBJ databases">
        <title>Draft genome sequence of Labilibaculum sp. strain SYP isolated from Black Sea.</title>
        <authorList>
            <person name="Yadav S."/>
            <person name="Villanueva L."/>
        </authorList>
    </citation>
    <scope>NUCLEOTIDE SEQUENCE [LARGE SCALE GENOMIC DNA]</scope>
    <source>
        <strain evidence="8 9">44</strain>
    </source>
</reference>
<comment type="catalytic activity">
    <reaction evidence="5">
        <text>Hydrolysis of terminal, non-reducing alpha-D-galactose residues in alpha-D-galactosides, including galactose oligosaccharides, galactomannans and galactolipids.</text>
        <dbReference type="EC" id="3.2.1.22"/>
    </reaction>
</comment>
<keyword evidence="5" id="KW-1015">Disulfide bond</keyword>
<keyword evidence="3 5" id="KW-0378">Hydrolase</keyword>
<evidence type="ECO:0000313" key="9">
    <source>
        <dbReference type="Proteomes" id="UP000285951"/>
    </source>
</evidence>
<comment type="caution">
    <text evidence="7">The sequence shown here is derived from an EMBL/GenBank/DDBJ whole genome shotgun (WGS) entry which is preliminary data.</text>
</comment>
<dbReference type="Gene3D" id="2.60.40.1180">
    <property type="entry name" value="Golgi alpha-mannosidase II"/>
    <property type="match status" value="1"/>
</dbReference>
<gene>
    <name evidence="8" type="ORF">DWB62_002925</name>
    <name evidence="7" type="ORF">GNY23_02925</name>
</gene>
<dbReference type="PROSITE" id="PS51257">
    <property type="entry name" value="PROKAR_LIPOPROTEIN"/>
    <property type="match status" value="1"/>
</dbReference>
<dbReference type="PANTHER" id="PTHR11452">
    <property type="entry name" value="ALPHA-GALACTOSIDASE/ALPHA-N-ACETYLGALACTOSAMINIDASE"/>
    <property type="match status" value="1"/>
</dbReference>
<dbReference type="GO" id="GO:0004557">
    <property type="term" value="F:alpha-galactosidase activity"/>
    <property type="evidence" value="ECO:0007669"/>
    <property type="project" value="UniProtKB-EC"/>
</dbReference>